<evidence type="ECO:0000313" key="2">
    <source>
        <dbReference type="EMBL" id="AUN95879.1"/>
    </source>
</evidence>
<organism evidence="2 3">
    <name type="scientific">Pseudazoarcus pumilus</name>
    <dbReference type="NCBI Taxonomy" id="2067960"/>
    <lineage>
        <taxon>Bacteria</taxon>
        <taxon>Pseudomonadati</taxon>
        <taxon>Pseudomonadota</taxon>
        <taxon>Betaproteobacteria</taxon>
        <taxon>Rhodocyclales</taxon>
        <taxon>Zoogloeaceae</taxon>
        <taxon>Pseudazoarcus</taxon>
    </lineage>
</organism>
<dbReference type="RefSeq" id="WP_102247924.1">
    <property type="nucleotide sequence ID" value="NZ_CP025682.1"/>
</dbReference>
<dbReference type="EMBL" id="CP025682">
    <property type="protein sequence ID" value="AUN95879.1"/>
    <property type="molecule type" value="Genomic_DNA"/>
</dbReference>
<proteinExistence type="predicted"/>
<keyword evidence="1" id="KW-0472">Membrane</keyword>
<gene>
    <name evidence="2" type="ORF">C0099_13630</name>
</gene>
<dbReference type="Proteomes" id="UP000242205">
    <property type="component" value="Chromosome"/>
</dbReference>
<evidence type="ECO:0000313" key="3">
    <source>
        <dbReference type="Proteomes" id="UP000242205"/>
    </source>
</evidence>
<accession>A0A2I6S9G1</accession>
<reference evidence="2 3" key="1">
    <citation type="submission" date="2018-01" db="EMBL/GenBank/DDBJ databases">
        <authorList>
            <person name="Fu G.-Y."/>
        </authorList>
    </citation>
    <scope>NUCLEOTIDE SEQUENCE [LARGE SCALE GENOMIC DNA]</scope>
    <source>
        <strain evidence="2 3">SY39</strain>
    </source>
</reference>
<evidence type="ECO:0008006" key="4">
    <source>
        <dbReference type="Google" id="ProtNLM"/>
    </source>
</evidence>
<keyword evidence="1" id="KW-1133">Transmembrane helix</keyword>
<dbReference type="OrthoDB" id="8907314at2"/>
<sequence length="222" mass="25210">MSEDLIREIAQEVVRQMPPVGGWAYYVILVLCMVGSAFLGAYFRKRGETFATKADMEEVLRQLTETTQATEEVRAAISHADWHTREWKTLRRQKLEDLLCAVHRARNDWHEYVRGVLYAEKIPSGMPQTWDISMLCCLYFPELRTQVQQVLEVTEAYWKWAHDIRAGQPSVIPGSVGYEAYAATTISEAEPRIGAIRDAVQAVDARAADLMRVFANINDGAT</sequence>
<feature type="transmembrane region" description="Helical" evidence="1">
    <location>
        <begin position="23"/>
        <end position="43"/>
    </location>
</feature>
<dbReference type="KEGG" id="atw:C0099_13630"/>
<keyword evidence="1" id="KW-0812">Transmembrane</keyword>
<keyword evidence="3" id="KW-1185">Reference proteome</keyword>
<protein>
    <recommendedName>
        <fullName evidence="4">DUF4760 domain-containing protein</fullName>
    </recommendedName>
</protein>
<evidence type="ECO:0000256" key="1">
    <source>
        <dbReference type="SAM" id="Phobius"/>
    </source>
</evidence>
<dbReference type="AlphaFoldDB" id="A0A2I6S9G1"/>
<name>A0A2I6S9G1_9RHOO</name>